<name>A0A2T7PSL4_POMCA</name>
<feature type="compositionally biased region" description="Polar residues" evidence="1">
    <location>
        <begin position="1"/>
        <end position="13"/>
    </location>
</feature>
<evidence type="ECO:0000313" key="3">
    <source>
        <dbReference type="Proteomes" id="UP000245119"/>
    </source>
</evidence>
<protein>
    <submittedName>
        <fullName evidence="2">Uncharacterized protein</fullName>
    </submittedName>
</protein>
<feature type="compositionally biased region" description="Polar residues" evidence="1">
    <location>
        <begin position="107"/>
        <end position="118"/>
    </location>
</feature>
<sequence>MQTSVLASASYSDNGLAPVAESDPAETSGAPTAAYPVRTDYLCNQHLIPEQFRKLIVPDLEKMMQLGKDRVWETSADASSGNQSETGAANPNLGTLGVSRQDEKKSSSQQNQPQRTVENVSSSNSTTTNSHSPSQGIRITAEELFANYEAAVIGSRATVAGTRSTTVRDPLPEESRQPTVTSVLEAFNYAEKKASEGSYSSAAAAGNVVQKTLMTRDPRNIPNRLTINDTGSGAIAAAHNAFLLKANSMRPCLQPNLSVPPPGFIPLMPVPTGPAFHHGPGGFPVGPYFSPGIFHSPNFIAMAPHPSATATFMQQTKVNICTNVNINSNISTSFSVTNASTTNRNDNHNFIYTFNNHLQQRAPTSSNATHTTQPPPPPPPLVAATLGILGGSRESLAHNARISALKATEQLRILRARHLAAP</sequence>
<gene>
    <name evidence="2" type="ORF">C0Q70_03362</name>
</gene>
<dbReference type="Proteomes" id="UP000245119">
    <property type="component" value="Linkage Group LG2"/>
</dbReference>
<accession>A0A2T7PSL4</accession>
<feature type="compositionally biased region" description="Polar residues" evidence="1">
    <location>
        <begin position="76"/>
        <end position="93"/>
    </location>
</feature>
<keyword evidence="3" id="KW-1185">Reference proteome</keyword>
<organism evidence="2 3">
    <name type="scientific">Pomacea canaliculata</name>
    <name type="common">Golden apple snail</name>
    <dbReference type="NCBI Taxonomy" id="400727"/>
    <lineage>
        <taxon>Eukaryota</taxon>
        <taxon>Metazoa</taxon>
        <taxon>Spiralia</taxon>
        <taxon>Lophotrochozoa</taxon>
        <taxon>Mollusca</taxon>
        <taxon>Gastropoda</taxon>
        <taxon>Caenogastropoda</taxon>
        <taxon>Architaenioglossa</taxon>
        <taxon>Ampullarioidea</taxon>
        <taxon>Ampullariidae</taxon>
        <taxon>Pomacea</taxon>
    </lineage>
</organism>
<dbReference type="EMBL" id="PZQS01000002">
    <property type="protein sequence ID" value="PVD36380.1"/>
    <property type="molecule type" value="Genomic_DNA"/>
</dbReference>
<proteinExistence type="predicted"/>
<comment type="caution">
    <text evidence="2">The sequence shown here is derived from an EMBL/GenBank/DDBJ whole genome shotgun (WGS) entry which is preliminary data.</text>
</comment>
<feature type="region of interest" description="Disordered" evidence="1">
    <location>
        <begin position="1"/>
        <end position="32"/>
    </location>
</feature>
<evidence type="ECO:0000256" key="1">
    <source>
        <dbReference type="SAM" id="MobiDB-lite"/>
    </source>
</evidence>
<evidence type="ECO:0000313" key="2">
    <source>
        <dbReference type="EMBL" id="PVD36380.1"/>
    </source>
</evidence>
<reference evidence="2 3" key="1">
    <citation type="submission" date="2018-04" db="EMBL/GenBank/DDBJ databases">
        <title>The genome of golden apple snail Pomacea canaliculata provides insight into stress tolerance and invasive adaptation.</title>
        <authorList>
            <person name="Liu C."/>
            <person name="Liu B."/>
            <person name="Ren Y."/>
            <person name="Zhang Y."/>
            <person name="Wang H."/>
            <person name="Li S."/>
            <person name="Jiang F."/>
            <person name="Yin L."/>
            <person name="Zhang G."/>
            <person name="Qian W."/>
            <person name="Fan W."/>
        </authorList>
    </citation>
    <scope>NUCLEOTIDE SEQUENCE [LARGE SCALE GENOMIC DNA]</scope>
    <source>
        <strain evidence="2">SZHN2017</strain>
        <tissue evidence="2">Muscle</tissue>
    </source>
</reference>
<feature type="region of interest" description="Disordered" evidence="1">
    <location>
        <begin position="74"/>
        <end position="136"/>
    </location>
</feature>
<dbReference type="AlphaFoldDB" id="A0A2T7PSL4"/>
<feature type="compositionally biased region" description="Low complexity" evidence="1">
    <location>
        <begin position="119"/>
        <end position="134"/>
    </location>
</feature>